<dbReference type="EMBL" id="CP047225">
    <property type="protein sequence ID" value="QIW62491.1"/>
    <property type="molecule type" value="Genomic_DNA"/>
</dbReference>
<dbReference type="PROSITE" id="PS51257">
    <property type="entry name" value="PROKAR_LIPOPROTEIN"/>
    <property type="match status" value="1"/>
</dbReference>
<feature type="coiled-coil region" evidence="1">
    <location>
        <begin position="25"/>
        <end position="62"/>
    </location>
</feature>
<dbReference type="InterPro" id="IPR010846">
    <property type="entry name" value="AmiA-like"/>
</dbReference>
<dbReference type="Pfam" id="PF07313">
    <property type="entry name" value="AmiA-like"/>
    <property type="match status" value="1"/>
</dbReference>
<proteinExistence type="predicted"/>
<accession>A0A6H0V2D2</accession>
<dbReference type="Proteomes" id="UP000503310">
    <property type="component" value="Chromosome"/>
</dbReference>
<dbReference type="InterPro" id="IPR038765">
    <property type="entry name" value="Papain-like_cys_pep_sf"/>
</dbReference>
<dbReference type="Gene3D" id="1.10.3670.10">
    <property type="entry name" value="Putative xylanase like domain"/>
    <property type="match status" value="1"/>
</dbReference>
<reference evidence="2 3" key="1">
    <citation type="submission" date="2019-12" db="EMBL/GenBank/DDBJ databases">
        <title>Sequencing and analysis of the whole genome of Mycoplasma gallinaceum strain Peacock20181011.</title>
        <authorList>
            <person name="Liu X."/>
            <person name="Qin Z."/>
            <person name="Xu H."/>
        </authorList>
    </citation>
    <scope>NUCLEOTIDE SEQUENCE [LARGE SCALE GENOMIC DNA]</scope>
    <source>
        <strain evidence="2 3">Peacock20181011</strain>
    </source>
</reference>
<sequence>MKIGKFLLLGASIIPALSIISCNSKTNEKALIEKLETENLNLKDISAEKAKVEKVNEDLNKQIKSKDSTLAYFSGFLKTENPLLTNAATISKVNEIIAARNTFNQAGDKSVNELVSFISDKFLNDPYVANRLIGNNENKEVLVADFTGLDCFTYLDYVNALLYASDYSGFLDALVSTRYNNSEVTYVNRKHFFTDWEHGNPIAKNLVTEQVLGTENADKIITIDFVKNGMPNKENPAQRDSVLAGVAQENRTVKYLDVKAVSDEFLAQYFKDGDLIMLAVPASLNSWLDVTHCGYLIFKEENGVKKHTIETLQVQKLIWKLLILHLLSILQIETLIQKIINHTMYQKFQVSYFIEP</sequence>
<name>A0A6H0V2D2_9BACT</name>
<evidence type="ECO:0000313" key="3">
    <source>
        <dbReference type="Proteomes" id="UP000503310"/>
    </source>
</evidence>
<organism evidence="2 3">
    <name type="scientific">Mycoplasmopsis gallinacea</name>
    <dbReference type="NCBI Taxonomy" id="29556"/>
    <lineage>
        <taxon>Bacteria</taxon>
        <taxon>Bacillati</taxon>
        <taxon>Mycoplasmatota</taxon>
        <taxon>Mycoplasmoidales</taxon>
        <taxon>Metamycoplasmataceae</taxon>
        <taxon>Mycoplasmopsis</taxon>
    </lineage>
</organism>
<protein>
    <submittedName>
        <fullName evidence="2">DUF1460 domain-containing protein</fullName>
    </submittedName>
</protein>
<keyword evidence="1" id="KW-0175">Coiled coil</keyword>
<dbReference type="AlphaFoldDB" id="A0A6H0V2D2"/>
<dbReference type="Gene3D" id="2.30.260.10">
    <property type="entry name" value="putative xylanase like domain"/>
    <property type="match status" value="1"/>
</dbReference>
<evidence type="ECO:0000313" key="2">
    <source>
        <dbReference type="EMBL" id="QIW62491.1"/>
    </source>
</evidence>
<evidence type="ECO:0000256" key="1">
    <source>
        <dbReference type="SAM" id="Coils"/>
    </source>
</evidence>
<dbReference type="RefSeq" id="WP_167845447.1">
    <property type="nucleotide sequence ID" value="NZ_CP047225.1"/>
</dbReference>
<dbReference type="SUPFAM" id="SSF54001">
    <property type="entry name" value="Cysteine proteinases"/>
    <property type="match status" value="1"/>
</dbReference>
<gene>
    <name evidence="2" type="ORF">GOQ20_03670</name>
</gene>